<comment type="caution">
    <text evidence="2">The sequence shown here is derived from an EMBL/GenBank/DDBJ whole genome shotgun (WGS) entry which is preliminary data.</text>
</comment>
<feature type="compositionally biased region" description="Gly residues" evidence="1">
    <location>
        <begin position="1"/>
        <end position="10"/>
    </location>
</feature>
<dbReference type="SUPFAM" id="SSF48403">
    <property type="entry name" value="Ankyrin repeat"/>
    <property type="match status" value="1"/>
</dbReference>
<keyword evidence="3" id="KW-1185">Reference proteome</keyword>
<feature type="non-terminal residue" evidence="2">
    <location>
        <position position="1"/>
    </location>
</feature>
<protein>
    <submittedName>
        <fullName evidence="2">Uncharacterized protein</fullName>
    </submittedName>
</protein>
<dbReference type="Proteomes" id="UP000299084">
    <property type="component" value="Unassembled WGS sequence"/>
</dbReference>
<organism evidence="2 3">
    <name type="scientific">Camelus dromedarius</name>
    <name type="common">Dromedary</name>
    <name type="synonym">Arabian camel</name>
    <dbReference type="NCBI Taxonomy" id="9838"/>
    <lineage>
        <taxon>Eukaryota</taxon>
        <taxon>Metazoa</taxon>
        <taxon>Chordata</taxon>
        <taxon>Craniata</taxon>
        <taxon>Vertebrata</taxon>
        <taxon>Euteleostomi</taxon>
        <taxon>Mammalia</taxon>
        <taxon>Eutheria</taxon>
        <taxon>Laurasiatheria</taxon>
        <taxon>Artiodactyla</taxon>
        <taxon>Tylopoda</taxon>
        <taxon>Camelidae</taxon>
        <taxon>Camelus</taxon>
    </lineage>
</organism>
<evidence type="ECO:0000313" key="3">
    <source>
        <dbReference type="Proteomes" id="UP000299084"/>
    </source>
</evidence>
<sequence>LALRLGGGKRPSGKGVVSEGERQDQKKVIKFTSWVGLRNLERPEPSYITDKRELPSSTELHDSATLACISGCQEWWLLIQFNCDLNARDKERTTALIRISTHPAVFHDSPDIVKLLLQEGVSPYSQDSRGWSAEQYAYSNGFEQ</sequence>
<proteinExistence type="predicted"/>
<dbReference type="EMBL" id="JWIN03000009">
    <property type="protein sequence ID" value="KAB1274933.1"/>
    <property type="molecule type" value="Genomic_DNA"/>
</dbReference>
<dbReference type="Gene3D" id="1.25.40.20">
    <property type="entry name" value="Ankyrin repeat-containing domain"/>
    <property type="match status" value="1"/>
</dbReference>
<gene>
    <name evidence="2" type="ORF">Cadr_000011600</name>
</gene>
<reference evidence="2 3" key="1">
    <citation type="journal article" date="2019" name="Mol. Ecol. Resour.">
        <title>Improving Illumina assemblies with Hi-C and long reads: an example with the North African dromedary.</title>
        <authorList>
            <person name="Elbers J.P."/>
            <person name="Rogers M.F."/>
            <person name="Perelman P.L."/>
            <person name="Proskuryakova A.A."/>
            <person name="Serdyukova N.A."/>
            <person name="Johnson W.E."/>
            <person name="Horin P."/>
            <person name="Corander J."/>
            <person name="Murphy D."/>
            <person name="Burger P.A."/>
        </authorList>
    </citation>
    <scope>NUCLEOTIDE SEQUENCE [LARGE SCALE GENOMIC DNA]</scope>
    <source>
        <strain evidence="2">Drom800</strain>
        <tissue evidence="2">Blood</tissue>
    </source>
</reference>
<dbReference type="InterPro" id="IPR036770">
    <property type="entry name" value="Ankyrin_rpt-contain_sf"/>
</dbReference>
<dbReference type="AlphaFoldDB" id="A0A5N4DUS1"/>
<feature type="region of interest" description="Disordered" evidence="1">
    <location>
        <begin position="1"/>
        <end position="23"/>
    </location>
</feature>
<evidence type="ECO:0000313" key="2">
    <source>
        <dbReference type="EMBL" id="KAB1274933.1"/>
    </source>
</evidence>
<name>A0A5N4DUS1_CAMDR</name>
<evidence type="ECO:0000256" key="1">
    <source>
        <dbReference type="SAM" id="MobiDB-lite"/>
    </source>
</evidence>
<accession>A0A5N4DUS1</accession>